<proteinExistence type="predicted"/>
<name>A0A8H7TI92_9HELO</name>
<feature type="signal peptide" evidence="8">
    <location>
        <begin position="1"/>
        <end position="22"/>
    </location>
</feature>
<feature type="transmembrane region" description="Helical" evidence="7">
    <location>
        <begin position="323"/>
        <end position="344"/>
    </location>
</feature>
<organism evidence="10 11">
    <name type="scientific">Cadophora malorum</name>
    <dbReference type="NCBI Taxonomy" id="108018"/>
    <lineage>
        <taxon>Eukaryota</taxon>
        <taxon>Fungi</taxon>
        <taxon>Dikarya</taxon>
        <taxon>Ascomycota</taxon>
        <taxon>Pezizomycotina</taxon>
        <taxon>Leotiomycetes</taxon>
        <taxon>Helotiales</taxon>
        <taxon>Ploettnerulaceae</taxon>
        <taxon>Cadophora</taxon>
    </lineage>
</organism>
<dbReference type="OrthoDB" id="19261at2759"/>
<keyword evidence="5 7" id="KW-1133">Transmembrane helix</keyword>
<dbReference type="InterPro" id="IPR006593">
    <property type="entry name" value="Cyt_b561/ferric_Rdtase_TM"/>
</dbReference>
<protein>
    <recommendedName>
        <fullName evidence="9">DOMON domain-containing protein</fullName>
    </recommendedName>
</protein>
<feature type="transmembrane region" description="Helical" evidence="7">
    <location>
        <begin position="221"/>
        <end position="242"/>
    </location>
</feature>
<keyword evidence="8" id="KW-0732">Signal</keyword>
<dbReference type="CDD" id="cd09630">
    <property type="entry name" value="CDH_like_cytochrome"/>
    <property type="match status" value="1"/>
</dbReference>
<dbReference type="GO" id="GO:0016020">
    <property type="term" value="C:membrane"/>
    <property type="evidence" value="ECO:0007669"/>
    <property type="project" value="UniProtKB-SubCell"/>
</dbReference>
<keyword evidence="11" id="KW-1185">Reference proteome</keyword>
<dbReference type="SMART" id="SM00665">
    <property type="entry name" value="B561"/>
    <property type="match status" value="1"/>
</dbReference>
<feature type="chain" id="PRO_5034024699" description="DOMON domain-containing protein" evidence="8">
    <location>
        <begin position="23"/>
        <end position="431"/>
    </location>
</feature>
<evidence type="ECO:0000259" key="9">
    <source>
        <dbReference type="PROSITE" id="PS50836"/>
    </source>
</evidence>
<evidence type="ECO:0000256" key="2">
    <source>
        <dbReference type="ARBA" id="ARBA00022448"/>
    </source>
</evidence>
<dbReference type="InterPro" id="IPR005018">
    <property type="entry name" value="DOMON_domain"/>
</dbReference>
<keyword evidence="3 7" id="KW-0812">Transmembrane</keyword>
<dbReference type="Pfam" id="PF03188">
    <property type="entry name" value="Cytochrom_B561"/>
    <property type="match status" value="1"/>
</dbReference>
<feature type="domain" description="DOMON" evidence="9">
    <location>
        <begin position="38"/>
        <end position="157"/>
    </location>
</feature>
<gene>
    <name evidence="10" type="ORF">IFR04_007442</name>
</gene>
<dbReference type="Gene3D" id="1.20.120.1770">
    <property type="match status" value="1"/>
</dbReference>
<dbReference type="PANTHER" id="PTHR47797:SF1">
    <property type="entry name" value="CYTOCHROME B561 DOMAIN-CONTAINING PROTEIN-RELATED"/>
    <property type="match status" value="1"/>
</dbReference>
<dbReference type="EMBL" id="JAFJYH010000106">
    <property type="protein sequence ID" value="KAG4419391.1"/>
    <property type="molecule type" value="Genomic_DNA"/>
</dbReference>
<feature type="transmembrane region" description="Helical" evidence="7">
    <location>
        <begin position="285"/>
        <end position="303"/>
    </location>
</feature>
<feature type="transmembrane region" description="Helical" evidence="7">
    <location>
        <begin position="254"/>
        <end position="273"/>
    </location>
</feature>
<accession>A0A8H7TI92</accession>
<evidence type="ECO:0000256" key="6">
    <source>
        <dbReference type="ARBA" id="ARBA00023136"/>
    </source>
</evidence>
<dbReference type="AlphaFoldDB" id="A0A8H7TI92"/>
<dbReference type="Gene3D" id="2.60.40.1210">
    <property type="entry name" value="Cellobiose dehydrogenase, cytochrome domain"/>
    <property type="match status" value="1"/>
</dbReference>
<dbReference type="InterPro" id="IPR015920">
    <property type="entry name" value="Cellobiose_DH-like_cyt"/>
</dbReference>
<dbReference type="CDD" id="cd08760">
    <property type="entry name" value="Cyt_b561_FRRS1_like"/>
    <property type="match status" value="1"/>
</dbReference>
<dbReference type="PROSITE" id="PS50836">
    <property type="entry name" value="DOMON"/>
    <property type="match status" value="1"/>
</dbReference>
<comment type="caution">
    <text evidence="10">The sequence shown here is derived from an EMBL/GenBank/DDBJ whole genome shotgun (WGS) entry which is preliminary data.</text>
</comment>
<dbReference type="Pfam" id="PF16010">
    <property type="entry name" value="CDH-cyt"/>
    <property type="match status" value="1"/>
</dbReference>
<evidence type="ECO:0000256" key="3">
    <source>
        <dbReference type="ARBA" id="ARBA00022692"/>
    </source>
</evidence>
<feature type="transmembrane region" description="Helical" evidence="7">
    <location>
        <begin position="350"/>
        <end position="369"/>
    </location>
</feature>
<dbReference type="Proteomes" id="UP000664132">
    <property type="component" value="Unassembled WGS sequence"/>
</dbReference>
<dbReference type="SMART" id="SM00664">
    <property type="entry name" value="DoH"/>
    <property type="match status" value="1"/>
</dbReference>
<dbReference type="SUPFAM" id="SSF49344">
    <property type="entry name" value="CBD9-like"/>
    <property type="match status" value="1"/>
</dbReference>
<reference evidence="10" key="1">
    <citation type="submission" date="2021-02" db="EMBL/GenBank/DDBJ databases">
        <title>Genome sequence Cadophora malorum strain M34.</title>
        <authorList>
            <person name="Stefanovic E."/>
            <person name="Vu D."/>
            <person name="Scully C."/>
            <person name="Dijksterhuis J."/>
            <person name="Roader J."/>
            <person name="Houbraken J."/>
        </authorList>
    </citation>
    <scope>NUCLEOTIDE SEQUENCE</scope>
    <source>
        <strain evidence="10">M34</strain>
    </source>
</reference>
<evidence type="ECO:0000313" key="10">
    <source>
        <dbReference type="EMBL" id="KAG4419391.1"/>
    </source>
</evidence>
<evidence type="ECO:0000256" key="4">
    <source>
        <dbReference type="ARBA" id="ARBA00022982"/>
    </source>
</evidence>
<evidence type="ECO:0000313" key="11">
    <source>
        <dbReference type="Proteomes" id="UP000664132"/>
    </source>
</evidence>
<keyword evidence="2" id="KW-0813">Transport</keyword>
<evidence type="ECO:0000256" key="1">
    <source>
        <dbReference type="ARBA" id="ARBA00004370"/>
    </source>
</evidence>
<keyword evidence="4" id="KW-0249">Electron transport</keyword>
<comment type="subcellular location">
    <subcellularLocation>
        <location evidence="1">Membrane</location>
    </subcellularLocation>
</comment>
<evidence type="ECO:0000256" key="8">
    <source>
        <dbReference type="SAM" id="SignalP"/>
    </source>
</evidence>
<dbReference type="PANTHER" id="PTHR47797">
    <property type="entry name" value="DEHYDROGENASE, PUTATIVE (AFU_ORTHOLOGUE AFUA_8G05805)-RELATED"/>
    <property type="match status" value="1"/>
</dbReference>
<evidence type="ECO:0000256" key="5">
    <source>
        <dbReference type="ARBA" id="ARBA00022989"/>
    </source>
</evidence>
<keyword evidence="6 7" id="KW-0472">Membrane</keyword>
<evidence type="ECO:0000256" key="7">
    <source>
        <dbReference type="SAM" id="Phobius"/>
    </source>
</evidence>
<sequence>MVRLSFLELATVASVFISSTAAVDTTVGTKFNAKDRSINFALNIPQGDDNNDLYFTIQAPSVSTWIAIGLGSDKMENSLMFMAYSDSTGKNVTLSPRLSYGHVEPSYTKNITVEVLAGTKIENGNYTVNAMCSNCRSWKGGSIDPTNTAAKFNYATGPGGSLKSNSLTAGIKRHDLYGAFTMDLSKAIGVKGVPAIQFADGTGTVQTEDDSDRDLAPPAHAVLMILAFVGMMPLAVMILRILNSPKWHGIAQTASALVALIGTGVGIKAGMQYNRSKDFNSAHQIFGIVVIMAMIGQFVLGFLHHRMYKKTQATTKLAPIHVWLGRVVIPAGIADGFLGFPLAMNSKYNWALLACVLFVVVLAGPFAFWRYRRNIHKKNALVDEPTGYQAQPWVAPHNSGPSSDINLNQMDYQQRNHPPIYQESVQGRQFV</sequence>